<proteinExistence type="predicted"/>
<dbReference type="Gene3D" id="2.60.120.620">
    <property type="entry name" value="q2cbj1_9rhob like domain"/>
    <property type="match status" value="1"/>
</dbReference>
<accession>A0A6J7UPQ1</accession>
<dbReference type="AlphaFoldDB" id="A0A6J7UPQ1"/>
<keyword evidence="2" id="KW-0479">Metal-binding</keyword>
<dbReference type="EMBL" id="CAFBQU010000070">
    <property type="protein sequence ID" value="CAB5067865.1"/>
    <property type="molecule type" value="Genomic_DNA"/>
</dbReference>
<dbReference type="GO" id="GO:0031418">
    <property type="term" value="F:L-ascorbic acid binding"/>
    <property type="evidence" value="ECO:0007669"/>
    <property type="project" value="InterPro"/>
</dbReference>
<evidence type="ECO:0000259" key="6">
    <source>
        <dbReference type="PROSITE" id="PS51471"/>
    </source>
</evidence>
<evidence type="ECO:0000313" key="7">
    <source>
        <dbReference type="EMBL" id="CAB5022489.1"/>
    </source>
</evidence>
<reference evidence="8" key="1">
    <citation type="submission" date="2020-05" db="EMBL/GenBank/DDBJ databases">
        <authorList>
            <person name="Chiriac C."/>
            <person name="Salcher M."/>
            <person name="Ghai R."/>
            <person name="Kavagutti S V."/>
        </authorList>
    </citation>
    <scope>NUCLEOTIDE SEQUENCE</scope>
</reference>
<dbReference type="GO" id="GO:0016705">
    <property type="term" value="F:oxidoreductase activity, acting on paired donors, with incorporation or reduction of molecular oxygen"/>
    <property type="evidence" value="ECO:0007669"/>
    <property type="project" value="InterPro"/>
</dbReference>
<dbReference type="InterPro" id="IPR005123">
    <property type="entry name" value="Oxoglu/Fe-dep_dioxygenase_dom"/>
</dbReference>
<keyword evidence="4" id="KW-0560">Oxidoreductase</keyword>
<organism evidence="8">
    <name type="scientific">freshwater metagenome</name>
    <dbReference type="NCBI Taxonomy" id="449393"/>
    <lineage>
        <taxon>unclassified sequences</taxon>
        <taxon>metagenomes</taxon>
        <taxon>ecological metagenomes</taxon>
    </lineage>
</organism>
<dbReference type="GO" id="GO:0005506">
    <property type="term" value="F:iron ion binding"/>
    <property type="evidence" value="ECO:0007669"/>
    <property type="project" value="InterPro"/>
</dbReference>
<keyword evidence="3" id="KW-0223">Dioxygenase</keyword>
<name>A0A6J7UPQ1_9ZZZZ</name>
<dbReference type="InterPro" id="IPR006620">
    <property type="entry name" value="Pro_4_hyd_alph"/>
</dbReference>
<evidence type="ECO:0000256" key="2">
    <source>
        <dbReference type="ARBA" id="ARBA00022723"/>
    </source>
</evidence>
<evidence type="ECO:0000256" key="5">
    <source>
        <dbReference type="ARBA" id="ARBA00023004"/>
    </source>
</evidence>
<keyword evidence="5" id="KW-0408">Iron</keyword>
<evidence type="ECO:0000256" key="3">
    <source>
        <dbReference type="ARBA" id="ARBA00022964"/>
    </source>
</evidence>
<evidence type="ECO:0000256" key="4">
    <source>
        <dbReference type="ARBA" id="ARBA00023002"/>
    </source>
</evidence>
<dbReference type="GO" id="GO:0051213">
    <property type="term" value="F:dioxygenase activity"/>
    <property type="evidence" value="ECO:0007669"/>
    <property type="project" value="UniProtKB-KW"/>
</dbReference>
<dbReference type="SMART" id="SM00702">
    <property type="entry name" value="P4Hc"/>
    <property type="match status" value="1"/>
</dbReference>
<sequence>MATVNEFFDYEGGADLREGMRELASEMYVLPFLTPAYCQVLIDAAEASGAFEANPHDPVPGHEVSIAQLSPVVFAAMQNHVGAYIWPQLKQAWGYIDYHGINDAFIIKYELGGQESLRIHHDVAQVSMSVKLNNNYTGAELEFPRQGVTNAGLAVGEVVAWPSLVTHPHASAPITGGVKYSLTIWCELPIDMGGMQLG</sequence>
<evidence type="ECO:0000256" key="1">
    <source>
        <dbReference type="ARBA" id="ARBA00001961"/>
    </source>
</evidence>
<evidence type="ECO:0000313" key="8">
    <source>
        <dbReference type="EMBL" id="CAB5067865.1"/>
    </source>
</evidence>
<dbReference type="EMBL" id="CAFBPN010000047">
    <property type="protein sequence ID" value="CAB5022489.1"/>
    <property type="molecule type" value="Genomic_DNA"/>
</dbReference>
<feature type="domain" description="Fe2OG dioxygenase" evidence="6">
    <location>
        <begin position="100"/>
        <end position="188"/>
    </location>
</feature>
<comment type="cofactor">
    <cofactor evidence="1">
        <name>L-ascorbate</name>
        <dbReference type="ChEBI" id="CHEBI:38290"/>
    </cofactor>
</comment>
<gene>
    <name evidence="7" type="ORF">UFOPK4098_00942</name>
    <name evidence="8" type="ORF">UFOPK4347_01602</name>
</gene>
<dbReference type="PROSITE" id="PS51471">
    <property type="entry name" value="FE2OG_OXY"/>
    <property type="match status" value="1"/>
</dbReference>
<protein>
    <submittedName>
        <fullName evidence="8">Unannotated protein</fullName>
    </submittedName>
</protein>